<keyword evidence="4" id="KW-1185">Reference proteome</keyword>
<dbReference type="InterPro" id="IPR011993">
    <property type="entry name" value="PH-like_dom_sf"/>
</dbReference>
<feature type="compositionally biased region" description="Polar residues" evidence="1">
    <location>
        <begin position="192"/>
        <end position="208"/>
    </location>
</feature>
<gene>
    <name evidence="3" type="ORF">X801_04295</name>
</gene>
<evidence type="ECO:0000313" key="3">
    <source>
        <dbReference type="EMBL" id="OON19834.1"/>
    </source>
</evidence>
<dbReference type="SUPFAM" id="SSF50729">
    <property type="entry name" value="PH domain-like"/>
    <property type="match status" value="1"/>
</dbReference>
<dbReference type="Pfam" id="PF00640">
    <property type="entry name" value="PID"/>
    <property type="match status" value="1"/>
</dbReference>
<feature type="non-terminal residue" evidence="3">
    <location>
        <position position="295"/>
    </location>
</feature>
<dbReference type="GO" id="GO:0050998">
    <property type="term" value="F:nitric-oxide synthase binding"/>
    <property type="evidence" value="ECO:0007669"/>
    <property type="project" value="TreeGrafter"/>
</dbReference>
<evidence type="ECO:0000256" key="1">
    <source>
        <dbReference type="SAM" id="MobiDB-lite"/>
    </source>
</evidence>
<reference evidence="3 4" key="1">
    <citation type="submission" date="2015-03" db="EMBL/GenBank/DDBJ databases">
        <title>Draft genome of the nematode, Opisthorchis viverrini.</title>
        <authorList>
            <person name="Mitreva M."/>
        </authorList>
    </citation>
    <scope>NUCLEOTIDE SEQUENCE [LARGE SCALE GENOMIC DNA]</scope>
    <source>
        <strain evidence="3">Khon Kaen</strain>
    </source>
</reference>
<dbReference type="Proteomes" id="UP000243686">
    <property type="component" value="Unassembled WGS sequence"/>
</dbReference>
<feature type="compositionally biased region" description="Basic and acidic residues" evidence="1">
    <location>
        <begin position="88"/>
        <end position="97"/>
    </location>
</feature>
<sequence>MVDLEQHANVCSAEKKEGRQFYGILELIFYVSHDSQDLNIFSYIARDSRTSVFRCNVFKAYKKLQAMRIVRTVGQAFDVCHRLAMQKQESKGAKEENITSDEQVAQSPHSKVKSAATNSTSSKQSTRKTRAMGSRHSDRENERGAKRKRPSDKTNPSRIKHGRCSGQPYGTHRKHDSSSGEKVGSELEKIHSSPSASREMNSPSSNGTALLLDEQGHSDDGGHHSVVGQRRSTKDSHVNLRIPGLKLTQSMVHLAVPLIRLWKLVAEAIQANINAVILEEEGEAESPDSLAILVE</sequence>
<organism evidence="3 4">
    <name type="scientific">Opisthorchis viverrini</name>
    <name type="common">Southeast Asian liver fluke</name>
    <dbReference type="NCBI Taxonomy" id="6198"/>
    <lineage>
        <taxon>Eukaryota</taxon>
        <taxon>Metazoa</taxon>
        <taxon>Spiralia</taxon>
        <taxon>Lophotrochozoa</taxon>
        <taxon>Platyhelminthes</taxon>
        <taxon>Trematoda</taxon>
        <taxon>Digenea</taxon>
        <taxon>Opisthorchiida</taxon>
        <taxon>Opisthorchiata</taxon>
        <taxon>Opisthorchiidae</taxon>
        <taxon>Opisthorchis</taxon>
    </lineage>
</organism>
<feature type="compositionally biased region" description="Polar residues" evidence="1">
    <location>
        <begin position="100"/>
        <end position="109"/>
    </location>
</feature>
<feature type="compositionally biased region" description="Basic and acidic residues" evidence="1">
    <location>
        <begin position="214"/>
        <end position="223"/>
    </location>
</feature>
<dbReference type="EMBL" id="KV893022">
    <property type="protein sequence ID" value="OON19834.1"/>
    <property type="molecule type" value="Genomic_DNA"/>
</dbReference>
<dbReference type="AlphaFoldDB" id="A0A1S8WZF3"/>
<name>A0A1S8WZF3_OPIVI</name>
<evidence type="ECO:0000313" key="4">
    <source>
        <dbReference type="Proteomes" id="UP000243686"/>
    </source>
</evidence>
<dbReference type="PANTHER" id="PTHR11232:SF17">
    <property type="entry name" value="CAPON-LIKE PROTEIN"/>
    <property type="match status" value="1"/>
</dbReference>
<dbReference type="Gene3D" id="2.30.29.30">
    <property type="entry name" value="Pleckstrin-homology domain (PH domain)/Phosphotyrosine-binding domain (PTB)"/>
    <property type="match status" value="1"/>
</dbReference>
<feature type="compositionally biased region" description="Basic and acidic residues" evidence="1">
    <location>
        <begin position="135"/>
        <end position="144"/>
    </location>
</feature>
<dbReference type="InterPro" id="IPR051133">
    <property type="entry name" value="Adapter_Engulfment-Domain"/>
</dbReference>
<evidence type="ECO:0000259" key="2">
    <source>
        <dbReference type="Pfam" id="PF00640"/>
    </source>
</evidence>
<accession>A0A1S8WZF3</accession>
<feature type="region of interest" description="Disordered" evidence="1">
    <location>
        <begin position="88"/>
        <end position="235"/>
    </location>
</feature>
<protein>
    <submittedName>
        <fullName evidence="3">Phosphotyrosine interaction domain protein</fullName>
    </submittedName>
</protein>
<dbReference type="InterPro" id="IPR006020">
    <property type="entry name" value="PTB/PI_dom"/>
</dbReference>
<feature type="domain" description="PID" evidence="2">
    <location>
        <begin position="25"/>
        <end position="84"/>
    </location>
</feature>
<proteinExistence type="predicted"/>
<dbReference type="PANTHER" id="PTHR11232">
    <property type="entry name" value="PHOSPHOTYROSINE INTERACTION DOMAIN-CONTAINING FAMILY MEMBER"/>
    <property type="match status" value="1"/>
</dbReference>
<feature type="compositionally biased region" description="Basic and acidic residues" evidence="1">
    <location>
        <begin position="176"/>
        <end position="191"/>
    </location>
</feature>